<organism evidence="2 3">
    <name type="scientific">Yersinia intermedia</name>
    <dbReference type="NCBI Taxonomy" id="631"/>
    <lineage>
        <taxon>Bacteria</taxon>
        <taxon>Pseudomonadati</taxon>
        <taxon>Pseudomonadota</taxon>
        <taxon>Gammaproteobacteria</taxon>
        <taxon>Enterobacterales</taxon>
        <taxon>Yersiniaceae</taxon>
        <taxon>Yersinia</taxon>
    </lineage>
</organism>
<gene>
    <name evidence="2" type="ORF">ERS008476_01839</name>
</gene>
<dbReference type="Proteomes" id="UP000043316">
    <property type="component" value="Unassembled WGS sequence"/>
</dbReference>
<protein>
    <submittedName>
        <fullName evidence="2">Uncharacterized protein</fullName>
    </submittedName>
</protein>
<dbReference type="AlphaFoldDB" id="A0A0H5MCS5"/>
<feature type="transmembrane region" description="Helical" evidence="1">
    <location>
        <begin position="6"/>
        <end position="26"/>
    </location>
</feature>
<evidence type="ECO:0000313" key="2">
    <source>
        <dbReference type="EMBL" id="CRY54871.1"/>
    </source>
</evidence>
<sequence length="50" mass="5487">MKEYVIPTILVAVSIMSLSFVATYLFELLGHGVINIGGLCVDGIHIYPDY</sequence>
<keyword evidence="1" id="KW-0472">Membrane</keyword>
<accession>A0A0H5MCS5</accession>
<keyword evidence="1" id="KW-1133">Transmembrane helix</keyword>
<evidence type="ECO:0000256" key="1">
    <source>
        <dbReference type="SAM" id="Phobius"/>
    </source>
</evidence>
<reference evidence="3" key="1">
    <citation type="submission" date="2015-03" db="EMBL/GenBank/DDBJ databases">
        <authorList>
            <consortium name="Pathogen Informatics"/>
        </authorList>
    </citation>
    <scope>NUCLEOTIDE SEQUENCE [LARGE SCALE GENOMIC DNA]</scope>
    <source>
        <strain evidence="3">R148</strain>
    </source>
</reference>
<proteinExistence type="predicted"/>
<dbReference type="EMBL" id="CWJI01000003">
    <property type="protein sequence ID" value="CRY54871.1"/>
    <property type="molecule type" value="Genomic_DNA"/>
</dbReference>
<name>A0A0H5MCS5_YERIN</name>
<keyword evidence="1" id="KW-0812">Transmembrane</keyword>
<evidence type="ECO:0000313" key="3">
    <source>
        <dbReference type="Proteomes" id="UP000043316"/>
    </source>
</evidence>